<evidence type="ECO:0000256" key="1">
    <source>
        <dbReference type="SAM" id="MobiDB-lite"/>
    </source>
</evidence>
<organism evidence="2 3">
    <name type="scientific">Phaeovulum vinaykumarii</name>
    <dbReference type="NCBI Taxonomy" id="407234"/>
    <lineage>
        <taxon>Bacteria</taxon>
        <taxon>Pseudomonadati</taxon>
        <taxon>Pseudomonadota</taxon>
        <taxon>Alphaproteobacteria</taxon>
        <taxon>Rhodobacterales</taxon>
        <taxon>Paracoccaceae</taxon>
        <taxon>Phaeovulum</taxon>
    </lineage>
</organism>
<gene>
    <name evidence="2" type="ORF">SAMN05421795_10750</name>
</gene>
<dbReference type="GO" id="GO:0005509">
    <property type="term" value="F:calcium ion binding"/>
    <property type="evidence" value="ECO:0007669"/>
    <property type="project" value="InterPro"/>
</dbReference>
<dbReference type="AlphaFoldDB" id="A0A1N7MF67"/>
<dbReference type="SUPFAM" id="SSF51120">
    <property type="entry name" value="beta-Roll"/>
    <property type="match status" value="1"/>
</dbReference>
<proteinExistence type="predicted"/>
<accession>A0A1N7MF67</accession>
<dbReference type="Gene3D" id="2.150.10.10">
    <property type="entry name" value="Serralysin-like metalloprotease, C-terminal"/>
    <property type="match status" value="1"/>
</dbReference>
<dbReference type="InterPro" id="IPR011049">
    <property type="entry name" value="Serralysin-like_metalloprot_C"/>
</dbReference>
<dbReference type="Proteomes" id="UP000186098">
    <property type="component" value="Unassembled WGS sequence"/>
</dbReference>
<dbReference type="Pfam" id="PF00353">
    <property type="entry name" value="HemolysinCabind"/>
    <property type="match status" value="2"/>
</dbReference>
<evidence type="ECO:0000313" key="3">
    <source>
        <dbReference type="Proteomes" id="UP000186098"/>
    </source>
</evidence>
<evidence type="ECO:0008006" key="4">
    <source>
        <dbReference type="Google" id="ProtNLM"/>
    </source>
</evidence>
<dbReference type="EMBL" id="FTOM01000007">
    <property type="protein sequence ID" value="SIS84754.1"/>
    <property type="molecule type" value="Genomic_DNA"/>
</dbReference>
<sequence length="208" mass="21549">MSAPRLPPPRAPDFRRPALLAPQARRALRACPPARHRTGIRPAPDLRRGGARAHMASNGDDTITGTAGADTVDLGDGNDSFGSWITDTGDDLIFGGTGDDTIRVTDTDGFGVLAGDSGTDRLEFVSNATTAGTYIHYTGGGTLDYFEFGTLTERGTAQGIENITGTDHYDWIDATSNTLTASYDGGAGGDTTHGGAGAETLRGGDDSL</sequence>
<evidence type="ECO:0000313" key="2">
    <source>
        <dbReference type="EMBL" id="SIS84754.1"/>
    </source>
</evidence>
<feature type="compositionally biased region" description="Gly residues" evidence="1">
    <location>
        <begin position="187"/>
        <end position="197"/>
    </location>
</feature>
<reference evidence="3" key="1">
    <citation type="submission" date="2017-01" db="EMBL/GenBank/DDBJ databases">
        <authorList>
            <person name="Varghese N."/>
            <person name="Submissions S."/>
        </authorList>
    </citation>
    <scope>NUCLEOTIDE SEQUENCE [LARGE SCALE GENOMIC DNA]</scope>
    <source>
        <strain evidence="3">DSM 18714</strain>
    </source>
</reference>
<dbReference type="PRINTS" id="PR00313">
    <property type="entry name" value="CABNDNGRPT"/>
</dbReference>
<feature type="region of interest" description="Disordered" evidence="1">
    <location>
        <begin position="35"/>
        <end position="65"/>
    </location>
</feature>
<protein>
    <recommendedName>
        <fullName evidence="4">Calcium-binding protein</fullName>
    </recommendedName>
</protein>
<dbReference type="InterPro" id="IPR001343">
    <property type="entry name" value="Hemolysn_Ca-bd"/>
</dbReference>
<keyword evidence="3" id="KW-1185">Reference proteome</keyword>
<dbReference type="STRING" id="407234.SAMN05421795_10750"/>
<name>A0A1N7MF67_9RHOB</name>
<feature type="region of interest" description="Disordered" evidence="1">
    <location>
        <begin position="187"/>
        <end position="208"/>
    </location>
</feature>